<evidence type="ECO:0000313" key="9">
    <source>
        <dbReference type="Proteomes" id="UP000179524"/>
    </source>
</evidence>
<evidence type="ECO:0000313" key="8">
    <source>
        <dbReference type="EMBL" id="OIJ12411.1"/>
    </source>
</evidence>
<dbReference type="GO" id="GO:0008235">
    <property type="term" value="F:metalloexopeptidase activity"/>
    <property type="evidence" value="ECO:0007669"/>
    <property type="project" value="UniProtKB-ARBA"/>
</dbReference>
<dbReference type="AlphaFoldDB" id="A0A1S2LJ23"/>
<accession>A0A1S2LJ23</accession>
<dbReference type="Gene3D" id="3.40.350.10">
    <property type="entry name" value="Creatinase/prolidase N-terminal domain"/>
    <property type="match status" value="1"/>
</dbReference>
<keyword evidence="3" id="KW-0479">Metal-binding</keyword>
<comment type="similarity">
    <text evidence="2">Belongs to the peptidase M24B family.</text>
</comment>
<dbReference type="GO" id="GO:0004177">
    <property type="term" value="F:aminopeptidase activity"/>
    <property type="evidence" value="ECO:0007669"/>
    <property type="project" value="UniProtKB-ARBA"/>
</dbReference>
<dbReference type="Gene3D" id="3.90.230.10">
    <property type="entry name" value="Creatinase/methionine aminopeptidase superfamily"/>
    <property type="match status" value="1"/>
</dbReference>
<dbReference type="SUPFAM" id="SSF53092">
    <property type="entry name" value="Creatinase/prolidase N-terminal domain"/>
    <property type="match status" value="1"/>
</dbReference>
<sequence length="365" mass="41414">MNMRINKLMSWLAENDYDFAFVQTKANVFYLSGFYSEPHERLIGLFIFPNDQPVLICPNMERNQAKSAGWEYEIISYSDTDNPWDLIHQLLKMQNKSGHAIAIEKEQISFTRANIFLHMFPHTTFHSIEDKLNSLRLIKDEKELSVLKQAAELADFGVEVGVNTIKEGKTEMEILALIEYELKRKGVREMSFSTMVLTGANTADPHGNPGQTKIKKGDFVLFDLGVVLDGYCSDITRTVIYQEVSDKQRHIYETVLEAQNAALSLCKVGSKIGDIDTIARDYIEKAGYGEYFPHRIGHGLGIEVHEFPSMNKNNQDLLKEGFVFTVEPGIYEPSIGGVRIEDDIVITKDGFRSLTSFPKELLVVK</sequence>
<feature type="domain" description="Creatinase N-terminal" evidence="7">
    <location>
        <begin position="4"/>
        <end position="138"/>
    </location>
</feature>
<dbReference type="PRINTS" id="PR00599">
    <property type="entry name" value="MAPEPTIDASE"/>
</dbReference>
<dbReference type="Proteomes" id="UP000179524">
    <property type="component" value="Unassembled WGS sequence"/>
</dbReference>
<feature type="domain" description="Peptidase M24" evidence="6">
    <location>
        <begin position="147"/>
        <end position="348"/>
    </location>
</feature>
<reference evidence="8 9" key="1">
    <citation type="submission" date="2016-10" db="EMBL/GenBank/DDBJ databases">
        <title>Draft genome sequences of four alkaliphilic bacteria belonging to the Anaerobacillus genus.</title>
        <authorList>
            <person name="Bassil N.M."/>
            <person name="Lloyd J.R."/>
        </authorList>
    </citation>
    <scope>NUCLEOTIDE SEQUENCE [LARGE SCALE GENOMIC DNA]</scope>
    <source>
        <strain evidence="8 9">DSM 18345</strain>
    </source>
</reference>
<gene>
    <name evidence="8" type="ORF">BKP37_13300</name>
</gene>
<dbReference type="Pfam" id="PF01321">
    <property type="entry name" value="Creatinase_N"/>
    <property type="match status" value="1"/>
</dbReference>
<evidence type="ECO:0000259" key="6">
    <source>
        <dbReference type="Pfam" id="PF00557"/>
    </source>
</evidence>
<keyword evidence="4" id="KW-0378">Hydrolase</keyword>
<proteinExistence type="inferred from homology"/>
<comment type="caution">
    <text evidence="8">The sequence shown here is derived from an EMBL/GenBank/DDBJ whole genome shotgun (WGS) entry which is preliminary data.</text>
</comment>
<keyword evidence="5" id="KW-0464">Manganese</keyword>
<name>A0A1S2LJ23_9BACI</name>
<evidence type="ECO:0000256" key="5">
    <source>
        <dbReference type="ARBA" id="ARBA00023211"/>
    </source>
</evidence>
<dbReference type="EMBL" id="MLQR01000031">
    <property type="protein sequence ID" value="OIJ12411.1"/>
    <property type="molecule type" value="Genomic_DNA"/>
</dbReference>
<dbReference type="FunFam" id="3.90.230.10:FF:000014">
    <property type="entry name" value="Aminopeptidase P family protein"/>
    <property type="match status" value="1"/>
</dbReference>
<evidence type="ECO:0000256" key="1">
    <source>
        <dbReference type="ARBA" id="ARBA00001936"/>
    </source>
</evidence>
<dbReference type="CDD" id="cd01092">
    <property type="entry name" value="APP-like"/>
    <property type="match status" value="1"/>
</dbReference>
<evidence type="ECO:0000256" key="4">
    <source>
        <dbReference type="ARBA" id="ARBA00022801"/>
    </source>
</evidence>
<dbReference type="OrthoDB" id="9806388at2"/>
<evidence type="ECO:0000256" key="2">
    <source>
        <dbReference type="ARBA" id="ARBA00008766"/>
    </source>
</evidence>
<dbReference type="SUPFAM" id="SSF55920">
    <property type="entry name" value="Creatinase/aminopeptidase"/>
    <property type="match status" value="1"/>
</dbReference>
<dbReference type="InterPro" id="IPR001714">
    <property type="entry name" value="Pept_M24_MAP"/>
</dbReference>
<organism evidence="8 9">
    <name type="scientific">Anaerobacillus alkalilacustris</name>
    <dbReference type="NCBI Taxonomy" id="393763"/>
    <lineage>
        <taxon>Bacteria</taxon>
        <taxon>Bacillati</taxon>
        <taxon>Bacillota</taxon>
        <taxon>Bacilli</taxon>
        <taxon>Bacillales</taxon>
        <taxon>Bacillaceae</taxon>
        <taxon>Anaerobacillus</taxon>
    </lineage>
</organism>
<evidence type="ECO:0000256" key="3">
    <source>
        <dbReference type="ARBA" id="ARBA00022723"/>
    </source>
</evidence>
<evidence type="ECO:0000259" key="7">
    <source>
        <dbReference type="Pfam" id="PF01321"/>
    </source>
</evidence>
<dbReference type="Pfam" id="PF00557">
    <property type="entry name" value="Peptidase_M24"/>
    <property type="match status" value="1"/>
</dbReference>
<dbReference type="InterPro" id="IPR000994">
    <property type="entry name" value="Pept_M24"/>
</dbReference>
<dbReference type="InterPro" id="IPR000587">
    <property type="entry name" value="Creatinase_N"/>
</dbReference>
<dbReference type="RefSeq" id="WP_071310090.1">
    <property type="nucleotide sequence ID" value="NZ_MLQR01000031.1"/>
</dbReference>
<protein>
    <submittedName>
        <fullName evidence="8">Peptidase M24 family protein</fullName>
    </submittedName>
</protein>
<dbReference type="InterPro" id="IPR001131">
    <property type="entry name" value="Peptidase_M24B_aminopep-P_CS"/>
</dbReference>
<keyword evidence="9" id="KW-1185">Reference proteome</keyword>
<comment type="cofactor">
    <cofactor evidence="1">
        <name>Mn(2+)</name>
        <dbReference type="ChEBI" id="CHEBI:29035"/>
    </cofactor>
</comment>
<dbReference type="GO" id="GO:0046872">
    <property type="term" value="F:metal ion binding"/>
    <property type="evidence" value="ECO:0007669"/>
    <property type="project" value="UniProtKB-KW"/>
</dbReference>
<dbReference type="InterPro" id="IPR050659">
    <property type="entry name" value="Peptidase_M24B"/>
</dbReference>
<dbReference type="InterPro" id="IPR036005">
    <property type="entry name" value="Creatinase/aminopeptidase-like"/>
</dbReference>
<dbReference type="PANTHER" id="PTHR46112">
    <property type="entry name" value="AMINOPEPTIDASE"/>
    <property type="match status" value="1"/>
</dbReference>
<dbReference type="PANTHER" id="PTHR46112:SF10">
    <property type="entry name" value="DIPEPTIDASE YKVY-RELATED"/>
    <property type="match status" value="1"/>
</dbReference>
<dbReference type="InterPro" id="IPR029149">
    <property type="entry name" value="Creatin/AminoP/Spt16_N"/>
</dbReference>
<dbReference type="PROSITE" id="PS00491">
    <property type="entry name" value="PROLINE_PEPTIDASE"/>
    <property type="match status" value="1"/>
</dbReference>